<organism evidence="4 5">
    <name type="scientific">Candidatus Desulfovibrio intestinavium</name>
    <dbReference type="NCBI Taxonomy" id="2838534"/>
    <lineage>
        <taxon>Bacteria</taxon>
        <taxon>Pseudomonadati</taxon>
        <taxon>Thermodesulfobacteriota</taxon>
        <taxon>Desulfovibrionia</taxon>
        <taxon>Desulfovibrionales</taxon>
        <taxon>Desulfovibrionaceae</taxon>
        <taxon>Desulfovibrio</taxon>
    </lineage>
</organism>
<dbReference type="PANTHER" id="PTHR35936:SF19">
    <property type="entry name" value="AMINO-ACID-BINDING PROTEIN YXEM-RELATED"/>
    <property type="match status" value="1"/>
</dbReference>
<evidence type="ECO:0000256" key="2">
    <source>
        <dbReference type="SAM" id="SignalP"/>
    </source>
</evidence>
<dbReference type="Proteomes" id="UP000823821">
    <property type="component" value="Unassembled WGS sequence"/>
</dbReference>
<name>A0A9D2HLW3_9BACT</name>
<sequence length="259" mass="28649">MRKHLPFRRLLTAACLLCLCLLTGAPAAHADDTLNVGILQYYPPFSMQDAEGRMTGFDVDIAQALCRQMGRRCRLTPLPLNTIVDKLTDLSLDMAVAGLGISEERQRIMLFSEPYYHSRSRYVGKAGQSLSREALQGGKLAALYNSVQYQLLQDRWKDNAKILGFESLQSLLDALVLGRVDVLFMDEITANQFLESADGAGFAVLDADTPPQEAVEPACVAVNRRSSTLVNEINAGIAALRTSGEYERLMRKYFPSPID</sequence>
<gene>
    <name evidence="4" type="ORF">H9784_03375</name>
</gene>
<keyword evidence="1 2" id="KW-0732">Signal</keyword>
<accession>A0A9D2HLW3</accession>
<proteinExistence type="predicted"/>
<reference evidence="4" key="2">
    <citation type="submission" date="2021-04" db="EMBL/GenBank/DDBJ databases">
        <authorList>
            <person name="Gilroy R."/>
        </authorList>
    </citation>
    <scope>NUCLEOTIDE SEQUENCE</scope>
    <source>
        <strain evidence="4">5032</strain>
    </source>
</reference>
<dbReference type="PANTHER" id="PTHR35936">
    <property type="entry name" value="MEMBRANE-BOUND LYTIC MUREIN TRANSGLYCOSYLASE F"/>
    <property type="match status" value="1"/>
</dbReference>
<reference evidence="4" key="1">
    <citation type="journal article" date="2021" name="PeerJ">
        <title>Extensive microbial diversity within the chicken gut microbiome revealed by metagenomics and culture.</title>
        <authorList>
            <person name="Gilroy R."/>
            <person name="Ravi A."/>
            <person name="Getino M."/>
            <person name="Pursley I."/>
            <person name="Horton D.L."/>
            <person name="Alikhan N.F."/>
            <person name="Baker D."/>
            <person name="Gharbi K."/>
            <person name="Hall N."/>
            <person name="Watson M."/>
            <person name="Adriaenssens E.M."/>
            <person name="Foster-Nyarko E."/>
            <person name="Jarju S."/>
            <person name="Secka A."/>
            <person name="Antonio M."/>
            <person name="Oren A."/>
            <person name="Chaudhuri R.R."/>
            <person name="La Ragione R."/>
            <person name="Hildebrand F."/>
            <person name="Pallen M.J."/>
        </authorList>
    </citation>
    <scope>NUCLEOTIDE SEQUENCE</scope>
    <source>
        <strain evidence="4">5032</strain>
    </source>
</reference>
<dbReference type="Pfam" id="PF00497">
    <property type="entry name" value="SBP_bac_3"/>
    <property type="match status" value="1"/>
</dbReference>
<dbReference type="SMART" id="SM00062">
    <property type="entry name" value="PBPb"/>
    <property type="match status" value="1"/>
</dbReference>
<dbReference type="SUPFAM" id="SSF53850">
    <property type="entry name" value="Periplasmic binding protein-like II"/>
    <property type="match status" value="1"/>
</dbReference>
<dbReference type="InterPro" id="IPR001638">
    <property type="entry name" value="Solute-binding_3/MltF_N"/>
</dbReference>
<protein>
    <submittedName>
        <fullName evidence="4">Transporter substrate-binding domain-containing protein</fullName>
    </submittedName>
</protein>
<dbReference type="Gene3D" id="3.40.190.10">
    <property type="entry name" value="Periplasmic binding protein-like II"/>
    <property type="match status" value="2"/>
</dbReference>
<evidence type="ECO:0000313" key="4">
    <source>
        <dbReference type="EMBL" id="HJA78602.1"/>
    </source>
</evidence>
<comment type="caution">
    <text evidence="4">The sequence shown here is derived from an EMBL/GenBank/DDBJ whole genome shotgun (WGS) entry which is preliminary data.</text>
</comment>
<dbReference type="CDD" id="cd13530">
    <property type="entry name" value="PBP2_peptides_like"/>
    <property type="match status" value="1"/>
</dbReference>
<evidence type="ECO:0000313" key="5">
    <source>
        <dbReference type="Proteomes" id="UP000823821"/>
    </source>
</evidence>
<feature type="domain" description="Solute-binding protein family 3/N-terminal" evidence="3">
    <location>
        <begin position="33"/>
        <end position="257"/>
    </location>
</feature>
<evidence type="ECO:0000259" key="3">
    <source>
        <dbReference type="SMART" id="SM00062"/>
    </source>
</evidence>
<dbReference type="AlphaFoldDB" id="A0A9D2HLW3"/>
<evidence type="ECO:0000256" key="1">
    <source>
        <dbReference type="ARBA" id="ARBA00022729"/>
    </source>
</evidence>
<dbReference type="EMBL" id="DWZD01000019">
    <property type="protein sequence ID" value="HJA78602.1"/>
    <property type="molecule type" value="Genomic_DNA"/>
</dbReference>
<feature type="signal peptide" evidence="2">
    <location>
        <begin position="1"/>
        <end position="30"/>
    </location>
</feature>
<feature type="chain" id="PRO_5038954838" evidence="2">
    <location>
        <begin position="31"/>
        <end position="259"/>
    </location>
</feature>